<dbReference type="InterPro" id="IPR004300">
    <property type="entry name" value="Glyco_hydro_57_N"/>
</dbReference>
<dbReference type="GO" id="GO:0005975">
    <property type="term" value="P:carbohydrate metabolic process"/>
    <property type="evidence" value="ECO:0007669"/>
    <property type="project" value="InterPro"/>
</dbReference>
<comment type="similarity">
    <text evidence="1 3">Belongs to the glycosyl hydrolase 57 family.</text>
</comment>
<gene>
    <name evidence="5" type="ORF">E4680_07240</name>
</gene>
<evidence type="ECO:0000256" key="1">
    <source>
        <dbReference type="ARBA" id="ARBA00006821"/>
    </source>
</evidence>
<keyword evidence="5" id="KW-0378">Hydrolase</keyword>
<evidence type="ECO:0000313" key="6">
    <source>
        <dbReference type="Proteomes" id="UP000297890"/>
    </source>
</evidence>
<evidence type="ECO:0000313" key="5">
    <source>
        <dbReference type="EMBL" id="TFZ82745.1"/>
    </source>
</evidence>
<evidence type="ECO:0000259" key="4">
    <source>
        <dbReference type="Pfam" id="PF03065"/>
    </source>
</evidence>
<dbReference type="InterPro" id="IPR052046">
    <property type="entry name" value="GH57_Enzymes"/>
</dbReference>
<accession>A0A4Z0F8V0</accession>
<feature type="domain" description="Glycoside hydrolase family 57 N-terminal" evidence="4">
    <location>
        <begin position="10"/>
        <end position="434"/>
    </location>
</feature>
<dbReference type="InterPro" id="IPR011330">
    <property type="entry name" value="Glyco_hydro/deAcase_b/a-brl"/>
</dbReference>
<dbReference type="Gene3D" id="3.20.110.10">
    <property type="entry name" value="Glycoside hydrolase 38, N terminal domain"/>
    <property type="match status" value="2"/>
</dbReference>
<dbReference type="GO" id="GO:0016787">
    <property type="term" value="F:hydrolase activity"/>
    <property type="evidence" value="ECO:0007669"/>
    <property type="project" value="UniProtKB-KW"/>
</dbReference>
<dbReference type="SUPFAM" id="SSF88713">
    <property type="entry name" value="Glycoside hydrolase/deacetylase"/>
    <property type="match status" value="1"/>
</dbReference>
<dbReference type="InterPro" id="IPR027291">
    <property type="entry name" value="Glyco_hydro_38_N_sf"/>
</dbReference>
<keyword evidence="2 3" id="KW-0119">Carbohydrate metabolism</keyword>
<dbReference type="AlphaFoldDB" id="A0A4Z0F8V0"/>
<keyword evidence="6" id="KW-1185">Reference proteome</keyword>
<evidence type="ECO:0000256" key="3">
    <source>
        <dbReference type="RuleBase" id="RU361196"/>
    </source>
</evidence>
<protein>
    <submittedName>
        <fullName evidence="5">Glycoside hydrolase</fullName>
    </submittedName>
</protein>
<organism evidence="5 6">
    <name type="scientific">Candidatus Macondimonas diazotrophica</name>
    <dbReference type="NCBI Taxonomy" id="2305248"/>
    <lineage>
        <taxon>Bacteria</taxon>
        <taxon>Pseudomonadati</taxon>
        <taxon>Pseudomonadota</taxon>
        <taxon>Gammaproteobacteria</taxon>
        <taxon>Chromatiales</taxon>
        <taxon>Ectothiorhodospiraceae</taxon>
        <taxon>Candidatus Macondimonas</taxon>
    </lineage>
</organism>
<dbReference type="CDD" id="cd10796">
    <property type="entry name" value="GH57N_APU"/>
    <property type="match status" value="1"/>
</dbReference>
<name>A0A4Z0F8V0_9GAMM</name>
<dbReference type="Pfam" id="PF03065">
    <property type="entry name" value="Glyco_hydro_57"/>
    <property type="match status" value="1"/>
</dbReference>
<dbReference type="OrthoDB" id="9759321at2"/>
<dbReference type="PANTHER" id="PTHR36306">
    <property type="entry name" value="ALPHA-AMYLASE-RELATED-RELATED"/>
    <property type="match status" value="1"/>
</dbReference>
<dbReference type="PANTHER" id="PTHR36306:SF1">
    <property type="entry name" value="ALPHA-AMYLASE-RELATED"/>
    <property type="match status" value="1"/>
</dbReference>
<proteinExistence type="inferred from homology"/>
<evidence type="ECO:0000256" key="2">
    <source>
        <dbReference type="ARBA" id="ARBA00023277"/>
    </source>
</evidence>
<dbReference type="Proteomes" id="UP000297890">
    <property type="component" value="Unassembled WGS sequence"/>
</dbReference>
<dbReference type="RefSeq" id="WP_135281732.1">
    <property type="nucleotide sequence ID" value="NZ_SRIO01000007.1"/>
</dbReference>
<reference evidence="5 6" key="1">
    <citation type="journal article" date="2019" name="ISME J.">
        <title>Candidatus Macondimonas diazotrophica, a novel gammaproteobacterial genus dominating crude-oil-contaminated coastal sediments.</title>
        <authorList>
            <person name="Karthikeyan S."/>
            <person name="Konstantinidis K."/>
        </authorList>
    </citation>
    <scope>NUCLEOTIDE SEQUENCE [LARGE SCALE GENOMIC DNA]</scope>
    <source>
        <strain evidence="5 6">KTK01</strain>
    </source>
</reference>
<sequence>MSDRAPLPVVLYWHMHQPSYQDPIQRHYEAPWTYLHGIKDYVDMVAHLEAEPHAQAVVNFTPTLLEQIADYTEQLQLAAVGRDGLRDPLLAALAGPVLPVEPRQRLVLIQAALRIDRTQVIERFTPYRRLARLADWVLDQHPAALGYLSDQFLTDLLVWYHLAWLGETVRRTDPRAQRLIEQGGHYSMADRLLLIGLMAELMASIIPRYRRLAESGRIELSVTPYSHPILPLLLDFKAAQQTRPQAPLPLSPAYPGGEARAQWQIREAKAVFHRHFGIDPVGAWPAEGGVCPRTAALLHENGFRWIATGQGVLRHSLHTDHPSSRQLHQPYQLTDGPVCFFRDDDLSDRIGFRYRNWHGDDAVANLIHELERLADEDSPSGRVVSIILDGENAWEYYPANAYYFLSALYRRLAAHPRLRLTTFSRLLDSMHAETIAPLDRLVPGSWVYGDFSIWIGDRDKNRAWDMLVEAKGAFDRVMSEGRLTPTEAEAARRQLGHCEASDWFWWLGGDNSASNVAQFERLFRLHLAALYQILGEAVPDDLTRPFAQGLADGSGSTMRGGT</sequence>
<comment type="caution">
    <text evidence="5">The sequence shown here is derived from an EMBL/GenBank/DDBJ whole genome shotgun (WGS) entry which is preliminary data.</text>
</comment>
<dbReference type="EMBL" id="SRIO01000007">
    <property type="protein sequence ID" value="TFZ82745.1"/>
    <property type="molecule type" value="Genomic_DNA"/>
</dbReference>